<evidence type="ECO:0000256" key="9">
    <source>
        <dbReference type="SAM" id="Phobius"/>
    </source>
</evidence>
<feature type="coiled-coil region" evidence="8">
    <location>
        <begin position="93"/>
        <end position="157"/>
    </location>
</feature>
<evidence type="ECO:0000259" key="10">
    <source>
        <dbReference type="Pfam" id="PF25940"/>
    </source>
</evidence>
<dbReference type="GO" id="GO:0022857">
    <property type="term" value="F:transmembrane transporter activity"/>
    <property type="evidence" value="ECO:0007669"/>
    <property type="project" value="InterPro"/>
</dbReference>
<keyword evidence="7 9" id="KW-0472">Membrane</keyword>
<evidence type="ECO:0000313" key="13">
    <source>
        <dbReference type="Proteomes" id="UP000230447"/>
    </source>
</evidence>
<feature type="transmembrane region" description="Helical" evidence="9">
    <location>
        <begin position="7"/>
        <end position="26"/>
    </location>
</feature>
<dbReference type="PANTHER" id="PTHR32347:SF23">
    <property type="entry name" value="BLL5650 PROTEIN"/>
    <property type="match status" value="1"/>
</dbReference>
<comment type="caution">
    <text evidence="12">The sequence shown here is derived from an EMBL/GenBank/DDBJ whole genome shotgun (WGS) entry which is preliminary data.</text>
</comment>
<dbReference type="InterPro" id="IPR006143">
    <property type="entry name" value="RND_pump_MFP"/>
</dbReference>
<dbReference type="Pfam" id="PF25967">
    <property type="entry name" value="RND-MFP_C"/>
    <property type="match status" value="1"/>
</dbReference>
<dbReference type="GO" id="GO:0030313">
    <property type="term" value="C:cell envelope"/>
    <property type="evidence" value="ECO:0007669"/>
    <property type="project" value="UniProtKB-SubCell"/>
</dbReference>
<reference evidence="12 13" key="1">
    <citation type="submission" date="2017-09" db="EMBL/GenBank/DDBJ databases">
        <title>Depth-based differentiation of microbial function through sediment-hosted aquifers and enrichment of novel symbionts in the deep terrestrial subsurface.</title>
        <authorList>
            <person name="Probst A.J."/>
            <person name="Ladd B."/>
            <person name="Jarett J.K."/>
            <person name="Geller-Mcgrath D.E."/>
            <person name="Sieber C.M."/>
            <person name="Emerson J.B."/>
            <person name="Anantharaman K."/>
            <person name="Thomas B.C."/>
            <person name="Malmstrom R."/>
            <person name="Stieglmeier M."/>
            <person name="Klingl A."/>
            <person name="Woyke T."/>
            <person name="Ryan C.M."/>
            <person name="Banfield J.F."/>
        </authorList>
    </citation>
    <scope>NUCLEOTIDE SEQUENCE [LARGE SCALE GENOMIC DNA]</scope>
    <source>
        <strain evidence="12">CG23_combo_of_CG06-09_8_20_14_all_37_87_8</strain>
    </source>
</reference>
<keyword evidence="6 8" id="KW-0175">Coiled coil</keyword>
<dbReference type="PANTHER" id="PTHR32347">
    <property type="entry name" value="EFFLUX SYSTEM COMPONENT YKNX-RELATED"/>
    <property type="match status" value="1"/>
</dbReference>
<dbReference type="InterPro" id="IPR058795">
    <property type="entry name" value="LcnD_C"/>
</dbReference>
<organism evidence="12 13">
    <name type="scientific">bacterium (Candidatus Gribaldobacteria) CG23_combo_of_CG06-09_8_20_14_all_37_87_8</name>
    <dbReference type="NCBI Taxonomy" id="2014278"/>
    <lineage>
        <taxon>Bacteria</taxon>
        <taxon>Candidatus Gribaldobacteria</taxon>
    </lineage>
</organism>
<evidence type="ECO:0000256" key="4">
    <source>
        <dbReference type="ARBA" id="ARBA00022692"/>
    </source>
</evidence>
<evidence type="ECO:0000256" key="2">
    <source>
        <dbReference type="ARBA" id="ARBA00004370"/>
    </source>
</evidence>
<evidence type="ECO:0000256" key="7">
    <source>
        <dbReference type="ARBA" id="ARBA00023136"/>
    </source>
</evidence>
<dbReference type="SUPFAM" id="SSF111369">
    <property type="entry name" value="HlyD-like secretion proteins"/>
    <property type="match status" value="2"/>
</dbReference>
<evidence type="ECO:0000259" key="11">
    <source>
        <dbReference type="Pfam" id="PF25967"/>
    </source>
</evidence>
<dbReference type="Pfam" id="PF25940">
    <property type="entry name" value="LcnD_C"/>
    <property type="match status" value="1"/>
</dbReference>
<keyword evidence="4 9" id="KW-0812">Transmembrane</keyword>
<dbReference type="Gene3D" id="2.40.420.20">
    <property type="match status" value="1"/>
</dbReference>
<feature type="domain" description="Multidrug resistance protein MdtA-like C-terminal permuted SH3" evidence="11">
    <location>
        <begin position="476"/>
        <end position="534"/>
    </location>
</feature>
<protein>
    <submittedName>
        <fullName evidence="12">Uncharacterized protein</fullName>
    </submittedName>
</protein>
<dbReference type="InterPro" id="IPR058627">
    <property type="entry name" value="MdtA-like_C"/>
</dbReference>
<dbReference type="Gene3D" id="2.40.30.170">
    <property type="match status" value="1"/>
</dbReference>
<evidence type="ECO:0000256" key="5">
    <source>
        <dbReference type="ARBA" id="ARBA00022989"/>
    </source>
</evidence>
<dbReference type="GO" id="GO:0016020">
    <property type="term" value="C:membrane"/>
    <property type="evidence" value="ECO:0007669"/>
    <property type="project" value="InterPro"/>
</dbReference>
<comment type="subcellular location">
    <subcellularLocation>
        <location evidence="1">Cell envelope</location>
    </subcellularLocation>
    <subcellularLocation>
        <location evidence="2">Membrane</location>
    </subcellularLocation>
</comment>
<accession>A0A2G9ZFP9</accession>
<dbReference type="AlphaFoldDB" id="A0A2G9ZFP9"/>
<dbReference type="Gene3D" id="1.10.287.470">
    <property type="entry name" value="Helix hairpin bin"/>
    <property type="match status" value="1"/>
</dbReference>
<proteinExistence type="inferred from homology"/>
<keyword evidence="5 9" id="KW-1133">Transmembrane helix</keyword>
<dbReference type="NCBIfam" id="TIGR01730">
    <property type="entry name" value="RND_mfp"/>
    <property type="match status" value="1"/>
</dbReference>
<evidence type="ECO:0000256" key="3">
    <source>
        <dbReference type="ARBA" id="ARBA00009477"/>
    </source>
</evidence>
<dbReference type="InterPro" id="IPR050465">
    <property type="entry name" value="UPF0194_transport"/>
</dbReference>
<feature type="domain" description="LcnD-like C-terminal" evidence="10">
    <location>
        <begin position="390"/>
        <end position="474"/>
    </location>
</feature>
<evidence type="ECO:0000256" key="8">
    <source>
        <dbReference type="SAM" id="Coils"/>
    </source>
</evidence>
<evidence type="ECO:0000313" key="12">
    <source>
        <dbReference type="EMBL" id="PIP31996.1"/>
    </source>
</evidence>
<comment type="similarity">
    <text evidence="3">Belongs to the membrane fusion protein (MFP) (TC 8.A.1) family.</text>
</comment>
<name>A0A2G9ZFP9_9BACT</name>
<evidence type="ECO:0000256" key="1">
    <source>
        <dbReference type="ARBA" id="ARBA00004196"/>
    </source>
</evidence>
<dbReference type="EMBL" id="PCSB01000012">
    <property type="protein sequence ID" value="PIP31996.1"/>
    <property type="molecule type" value="Genomic_DNA"/>
</dbReference>
<dbReference type="Gene3D" id="2.40.50.100">
    <property type="match status" value="2"/>
</dbReference>
<evidence type="ECO:0000256" key="6">
    <source>
        <dbReference type="ARBA" id="ARBA00023054"/>
    </source>
</evidence>
<sequence length="535" mass="58344">MKKKTKIILVISTVLVVTLVATGFILSQKNNNKDLLFVEVELTTLKEEVSTTGRVKAAKAVDLGFETSGKISNVYVKVAEEVKQGDILIALSNAELKANLLQYQANYQTEQAVLNELLKGDREEDIALSKTKVNNAENTLENEKNEAKVALDNIYEDTPEIIQTAYTKIDDGLNKQIDEFFTNGSTQNPKLSFQTADSQAGINVEAQRVLSNTALLDFKIVLDLKQENQTDYDSVLLKAEDCLNVVQGLLNTLSLALNNSANLSQTTLSTYKGYLTTARTNISQELTNVNTQKQGLLTQKAQNQSAISTAQNTLATAQGELAIKLAGPTEEQVQAQIAKVNSSLANVKSIEAKIEKTIIRSPFDGIITKISAREGEIISANVPLVSVISKAKFEIETNIPEVDIAKIKIGNEARVTLDAYTASDIFSAFVSQIDLSETIIEGVSTYKTILQFTTQDEKIRPGMTGNLDILTAQKDNILAIPTRTIITKNGSKTVNLLNQGGTIEERRIEIGMRSSDGKTEILSGLSQGDKVITSY</sequence>
<dbReference type="Proteomes" id="UP000230447">
    <property type="component" value="Unassembled WGS sequence"/>
</dbReference>
<gene>
    <name evidence="12" type="ORF">COX24_00580</name>
</gene>